<keyword evidence="2" id="KW-1185">Reference proteome</keyword>
<comment type="caution">
    <text evidence="1">The sequence shown here is derived from an EMBL/GenBank/DDBJ whole genome shotgun (WGS) entry which is preliminary data.</text>
</comment>
<proteinExistence type="predicted"/>
<reference evidence="1" key="1">
    <citation type="submission" date="2022-04" db="EMBL/GenBank/DDBJ databases">
        <title>Genome of the entomopathogenic fungus Entomophthora muscae.</title>
        <authorList>
            <person name="Elya C."/>
            <person name="Lovett B.R."/>
            <person name="Lee E."/>
            <person name="Macias A.M."/>
            <person name="Hajek A.E."/>
            <person name="De Bivort B.L."/>
            <person name="Kasson M.T."/>
            <person name="De Fine Licht H.H."/>
            <person name="Stajich J.E."/>
        </authorList>
    </citation>
    <scope>NUCLEOTIDE SEQUENCE</scope>
    <source>
        <strain evidence="1">Berkeley</strain>
    </source>
</reference>
<name>A0ACC2SSS2_9FUNG</name>
<dbReference type="Proteomes" id="UP001165960">
    <property type="component" value="Unassembled WGS sequence"/>
</dbReference>
<sequence>MYKFIEEQYRQIVQNDSTEVNDTLPLSSSSNSSEFLINSKDTDSRINQLLSSIERTATAMAEMDSARLPRRSNFSLNTPSGHDLNKSFYSQRDANRSHPNFTYPNDGDASSNESSPKHSCTPSLKYSPESVPEQEDHPVSIPESNPQHKLKTRLAPSLSSLNLNLNIPSAHRTTHSPLTPNHSAKDYPIDLTGLAKSLKATTPSKPPTNRQPPPASSTRIAYHAHTKPNNCHRPLPQLPDALFNTSI</sequence>
<accession>A0ACC2SSS2</accession>
<organism evidence="1 2">
    <name type="scientific">Entomophthora muscae</name>
    <dbReference type="NCBI Taxonomy" id="34485"/>
    <lineage>
        <taxon>Eukaryota</taxon>
        <taxon>Fungi</taxon>
        <taxon>Fungi incertae sedis</taxon>
        <taxon>Zoopagomycota</taxon>
        <taxon>Entomophthoromycotina</taxon>
        <taxon>Entomophthoromycetes</taxon>
        <taxon>Entomophthorales</taxon>
        <taxon>Entomophthoraceae</taxon>
        <taxon>Entomophthora</taxon>
    </lineage>
</organism>
<evidence type="ECO:0000313" key="1">
    <source>
        <dbReference type="EMBL" id="KAJ9065452.1"/>
    </source>
</evidence>
<gene>
    <name evidence="1" type="ORF">DSO57_1019629</name>
</gene>
<protein>
    <submittedName>
        <fullName evidence="1">Uncharacterized protein</fullName>
    </submittedName>
</protein>
<dbReference type="EMBL" id="QTSX02004349">
    <property type="protein sequence ID" value="KAJ9065452.1"/>
    <property type="molecule type" value="Genomic_DNA"/>
</dbReference>
<evidence type="ECO:0000313" key="2">
    <source>
        <dbReference type="Proteomes" id="UP001165960"/>
    </source>
</evidence>